<sequence>MELKQLNKLFILIALVININTFSQLRMVDIENNEISINLKKEKGNIIKILEDKNYVVYYILDRQRFDFDKRLKSIDPVNLIFFSKKYDKGILVNFKQSIEQKKKVVYSIKLYTGAHDKYMFIPSMIIVDKNFNYEYLMKYSYIHLPNDNNAFTSSIAIQDNKHRCNVISVEIKDNMVYQNIDDILSNISKVHKDEVVKKCNPIFDEMDLKDFFPNKIIK</sequence>
<dbReference type="RefSeq" id="WP_115928926.1">
    <property type="nucleotide sequence ID" value="NZ_QNVV01000012.1"/>
</dbReference>
<dbReference type="OrthoDB" id="1245777at2"/>
<comment type="caution">
    <text evidence="1">The sequence shown here is derived from an EMBL/GenBank/DDBJ whole genome shotgun (WGS) entry which is preliminary data.</text>
</comment>
<evidence type="ECO:0000313" key="1">
    <source>
        <dbReference type="EMBL" id="REC46664.1"/>
    </source>
</evidence>
<accession>A0A3D9AZ87</accession>
<gene>
    <name evidence="1" type="ORF">DRF67_14070</name>
</gene>
<dbReference type="Proteomes" id="UP000256257">
    <property type="component" value="Unassembled WGS sequence"/>
</dbReference>
<proteinExistence type="predicted"/>
<keyword evidence="2" id="KW-1185">Reference proteome</keyword>
<protein>
    <submittedName>
        <fullName evidence="1">Uncharacterized protein</fullName>
    </submittedName>
</protein>
<evidence type="ECO:0000313" key="2">
    <source>
        <dbReference type="Proteomes" id="UP000256257"/>
    </source>
</evidence>
<dbReference type="AlphaFoldDB" id="A0A3D9AZ87"/>
<reference evidence="1 2" key="1">
    <citation type="submission" date="2018-06" db="EMBL/GenBank/DDBJ databases">
        <title>Novel Chryseobacterium species.</title>
        <authorList>
            <person name="Newman J."/>
            <person name="Hugo C."/>
            <person name="Oosthuizen L."/>
            <person name="Charimba G."/>
        </authorList>
    </citation>
    <scope>NUCLEOTIDE SEQUENCE [LARGE SCALE GENOMIC DNA]</scope>
    <source>
        <strain evidence="1 2">7_F195</strain>
    </source>
</reference>
<dbReference type="EMBL" id="QNVV01000012">
    <property type="protein sequence ID" value="REC46664.1"/>
    <property type="molecule type" value="Genomic_DNA"/>
</dbReference>
<organism evidence="1 2">
    <name type="scientific">Chryseobacterium pennipullorum</name>
    <dbReference type="NCBI Taxonomy" id="2258963"/>
    <lineage>
        <taxon>Bacteria</taxon>
        <taxon>Pseudomonadati</taxon>
        <taxon>Bacteroidota</taxon>
        <taxon>Flavobacteriia</taxon>
        <taxon>Flavobacteriales</taxon>
        <taxon>Weeksellaceae</taxon>
        <taxon>Chryseobacterium group</taxon>
        <taxon>Chryseobacterium</taxon>
    </lineage>
</organism>
<name>A0A3D9AZ87_9FLAO</name>